<dbReference type="RefSeq" id="WP_150075497.1">
    <property type="nucleotide sequence ID" value="NZ_VWOX01000003.1"/>
</dbReference>
<name>A0A5M6DCE2_9BACT</name>
<dbReference type="EMBL" id="VWOX01000003">
    <property type="protein sequence ID" value="KAA5545228.1"/>
    <property type="molecule type" value="Genomic_DNA"/>
</dbReference>
<keyword evidence="3" id="KW-1185">Reference proteome</keyword>
<dbReference type="AlphaFoldDB" id="A0A5M6DCE2"/>
<organism evidence="2 3">
    <name type="scientific">Roseiconus nitratireducens</name>
    <dbReference type="NCBI Taxonomy" id="2605748"/>
    <lineage>
        <taxon>Bacteria</taxon>
        <taxon>Pseudomonadati</taxon>
        <taxon>Planctomycetota</taxon>
        <taxon>Planctomycetia</taxon>
        <taxon>Pirellulales</taxon>
        <taxon>Pirellulaceae</taxon>
        <taxon>Roseiconus</taxon>
    </lineage>
</organism>
<gene>
    <name evidence="2" type="ORF">FYK55_06065</name>
</gene>
<feature type="region of interest" description="Disordered" evidence="1">
    <location>
        <begin position="61"/>
        <end position="80"/>
    </location>
</feature>
<evidence type="ECO:0000256" key="1">
    <source>
        <dbReference type="SAM" id="MobiDB-lite"/>
    </source>
</evidence>
<protein>
    <submittedName>
        <fullName evidence="2">SlyX family protein</fullName>
    </submittedName>
</protein>
<dbReference type="InterPro" id="IPR007236">
    <property type="entry name" value="SlyX"/>
</dbReference>
<reference evidence="2 3" key="1">
    <citation type="submission" date="2019-08" db="EMBL/GenBank/DDBJ databases">
        <authorList>
            <person name="Dhanesh K."/>
            <person name="Kumar G."/>
            <person name="Sasikala C."/>
            <person name="Venkata Ramana C."/>
        </authorList>
    </citation>
    <scope>NUCLEOTIDE SEQUENCE [LARGE SCALE GENOMIC DNA]</scope>
    <source>
        <strain evidence="2 3">JC645</strain>
    </source>
</reference>
<accession>A0A5M6DCE2</accession>
<dbReference type="Pfam" id="PF04102">
    <property type="entry name" value="SlyX"/>
    <property type="match status" value="1"/>
</dbReference>
<sequence length="80" mass="9372">MSASRYSNHMKTDSEKIVDLQVQLAHLQRQYEVLNDVVTDQAGRLDRLRKQVQQWERVVESLKNDDQAPGDPLEEKPPHY</sequence>
<proteinExistence type="predicted"/>
<evidence type="ECO:0000313" key="3">
    <source>
        <dbReference type="Proteomes" id="UP000324479"/>
    </source>
</evidence>
<comment type="caution">
    <text evidence="2">The sequence shown here is derived from an EMBL/GenBank/DDBJ whole genome shotgun (WGS) entry which is preliminary data.</text>
</comment>
<evidence type="ECO:0000313" key="2">
    <source>
        <dbReference type="EMBL" id="KAA5545228.1"/>
    </source>
</evidence>
<dbReference type="Proteomes" id="UP000324479">
    <property type="component" value="Unassembled WGS sequence"/>
</dbReference>